<name>A0ABR2L812_9EUKA</name>
<evidence type="ECO:0008006" key="4">
    <source>
        <dbReference type="Google" id="ProtNLM"/>
    </source>
</evidence>
<feature type="compositionally biased region" description="Basic and acidic residues" evidence="1">
    <location>
        <begin position="481"/>
        <end position="490"/>
    </location>
</feature>
<keyword evidence="3" id="KW-1185">Reference proteome</keyword>
<proteinExistence type="predicted"/>
<dbReference type="SUPFAM" id="SSF56300">
    <property type="entry name" value="Metallo-dependent phosphatases"/>
    <property type="match status" value="1"/>
</dbReference>
<gene>
    <name evidence="2" type="ORF">M9Y10_001666</name>
</gene>
<evidence type="ECO:0000313" key="3">
    <source>
        <dbReference type="Proteomes" id="UP001470230"/>
    </source>
</evidence>
<feature type="region of interest" description="Disordered" evidence="1">
    <location>
        <begin position="216"/>
        <end position="490"/>
    </location>
</feature>
<feature type="compositionally biased region" description="Low complexity" evidence="1">
    <location>
        <begin position="284"/>
        <end position="477"/>
    </location>
</feature>
<evidence type="ECO:0000313" key="2">
    <source>
        <dbReference type="EMBL" id="KAK8899352.1"/>
    </source>
</evidence>
<evidence type="ECO:0000256" key="1">
    <source>
        <dbReference type="SAM" id="MobiDB-lite"/>
    </source>
</evidence>
<dbReference type="EMBL" id="JAPFFF010000001">
    <property type="protein sequence ID" value="KAK8899352.1"/>
    <property type="molecule type" value="Genomic_DNA"/>
</dbReference>
<dbReference type="InterPro" id="IPR029052">
    <property type="entry name" value="Metallo-depent_PP-like"/>
</dbReference>
<reference evidence="2 3" key="1">
    <citation type="submission" date="2024-04" db="EMBL/GenBank/DDBJ databases">
        <title>Tritrichomonas musculus Genome.</title>
        <authorList>
            <person name="Alves-Ferreira E."/>
            <person name="Grigg M."/>
            <person name="Lorenzi H."/>
            <person name="Galac M."/>
        </authorList>
    </citation>
    <scope>NUCLEOTIDE SEQUENCE [LARGE SCALE GENOMIC DNA]</scope>
    <source>
        <strain evidence="2 3">EAF2021</strain>
    </source>
</reference>
<feature type="compositionally biased region" description="Basic and acidic residues" evidence="1">
    <location>
        <begin position="252"/>
        <end position="263"/>
    </location>
</feature>
<protein>
    <recommendedName>
        <fullName evidence="4">Calcineurin-like phosphoesterase domain-containing protein</fullName>
    </recommendedName>
</protein>
<feature type="compositionally biased region" description="Polar residues" evidence="1">
    <location>
        <begin position="269"/>
        <end position="281"/>
    </location>
</feature>
<dbReference type="Proteomes" id="UP001470230">
    <property type="component" value="Unassembled WGS sequence"/>
</dbReference>
<accession>A0ABR2L812</accession>
<organism evidence="2 3">
    <name type="scientific">Tritrichomonas musculus</name>
    <dbReference type="NCBI Taxonomy" id="1915356"/>
    <lineage>
        <taxon>Eukaryota</taxon>
        <taxon>Metamonada</taxon>
        <taxon>Parabasalia</taxon>
        <taxon>Tritrichomonadida</taxon>
        <taxon>Tritrichomonadidae</taxon>
        <taxon>Tritrichomonas</taxon>
    </lineage>
</organism>
<sequence>MNFIKKLFSNWFKSKEEIPSVELPPTKPFLFKDTIKSPKHADNIRRLKKLNLYQYEMDENSLKNDQKINLSNDKKLESNGKIRSLENQSEIQPKAKVDIILEALSEEIISNKPSLSMFSPPKSIDASNVHTETFQLDFKPGAKVSDTLEPSNHEVAESKQSEFSFKFPKFQEQGAKSKSALETISKLDASKSEQNHREIGSIPESSFKLTSFNVTIPNKSSWNPPNPASSKPIKKSNEPPTTFRLPISLDYSSKESSSRENNLDHLSLPKSSWNPSLQVKESNWEGPPSGSSWNPPSGSSWNPPSGSSWNPPSGSSWNPPSGSSWNPPSGSSWNPPSGSSWNPPSGSSWNPPSGSSWNPPNESSWNPPSGSSWNPPSGSSWNPPSGSSWNPPNESSWNPPNESSWNPPSGSSWNPPSGSSWNPPSGSSWNPPNESSWNPPSGSSWNPPNESSWNPPSGSSWNPPSGSSWNPPSGSSWEKPPLPDKKEHHRSRDVPIYVMTDLHMNPEPLYGAVSLTDGIVMINGDIITGVTFDRNTNKLGSKKNHRIQKTVKGTWTDPLAAIKILEKRKSKYPLIVGFGNHELVSSNQKTPYSYHGSSIANIYDWIKALKRIDAIPVCTWPDLSHKGAYNYYKYSTSYFFSYVTSKYHQNRAEYEQNGVMKISSDIKSICDSSTKEIHLLLHASFQEGTKVMRAIIHSLANMNLNFNIFSVHFVYYLGHKHGSAIEPAYQIHGNYWEGKVEEIISGKHKTIRCIFPNCADDCVKIDTKGQKSMKARFISKR</sequence>
<comment type="caution">
    <text evidence="2">The sequence shown here is derived from an EMBL/GenBank/DDBJ whole genome shotgun (WGS) entry which is preliminary data.</text>
</comment>